<evidence type="ECO:0000313" key="2">
    <source>
        <dbReference type="Proteomes" id="UP000487117"/>
    </source>
</evidence>
<name>A0A7V8FIX0_STEMA</name>
<reference evidence="2" key="1">
    <citation type="journal article" date="2020" name="MBio">
        <title>Horizontal gene transfer to a defensive symbiont with a reduced genome amongst a multipartite beetle microbiome.</title>
        <authorList>
            <person name="Waterworth S.C."/>
            <person name="Florez L.V."/>
            <person name="Rees E.R."/>
            <person name="Hertweck C."/>
            <person name="Kaltenpoth M."/>
            <person name="Kwan J.C."/>
        </authorList>
    </citation>
    <scope>NUCLEOTIDE SEQUENCE [LARGE SCALE GENOMIC DNA]</scope>
</reference>
<sequence length="235" mass="25862">MAEPLHLADGRVWLKQHDGLRRRVLLRTLDITARALGVPCLRPAPTQSASQARDVELRRLVELAEHGIPVPRVLGQSDSALLLEDGGPSLAQCLRQADEPKAEALLRQAARQLLRGHRAGCCIGQPLARNITVAEDGQLRFIDLEEDPLQVMDLAQAQARDWLLFISGSIRHARLPSGAFVAVIGHCLRQSSPDVQALLRQAAWRLRYLPALCKLGGRRARGVGHTVHAMRRALS</sequence>
<dbReference type="InterPro" id="IPR011009">
    <property type="entry name" value="Kinase-like_dom_sf"/>
</dbReference>
<proteinExistence type="predicted"/>
<evidence type="ECO:0000313" key="1">
    <source>
        <dbReference type="EMBL" id="KAF1016822.1"/>
    </source>
</evidence>
<protein>
    <recommendedName>
        <fullName evidence="3">Serine/threonine protein phosphatase</fullName>
    </recommendedName>
</protein>
<gene>
    <name evidence="1" type="ORF">GAK31_00081</name>
</gene>
<accession>A0A7V8FIX0</accession>
<evidence type="ECO:0008006" key="3">
    <source>
        <dbReference type="Google" id="ProtNLM"/>
    </source>
</evidence>
<dbReference type="SUPFAM" id="SSF56112">
    <property type="entry name" value="Protein kinase-like (PK-like)"/>
    <property type="match status" value="1"/>
</dbReference>
<dbReference type="Proteomes" id="UP000487117">
    <property type="component" value="Unassembled WGS sequence"/>
</dbReference>
<organism evidence="1 2">
    <name type="scientific">Stenotrophomonas maltophilia</name>
    <name type="common">Pseudomonas maltophilia</name>
    <name type="synonym">Xanthomonas maltophilia</name>
    <dbReference type="NCBI Taxonomy" id="40324"/>
    <lineage>
        <taxon>Bacteria</taxon>
        <taxon>Pseudomonadati</taxon>
        <taxon>Pseudomonadota</taxon>
        <taxon>Gammaproteobacteria</taxon>
        <taxon>Lysobacterales</taxon>
        <taxon>Lysobacteraceae</taxon>
        <taxon>Stenotrophomonas</taxon>
        <taxon>Stenotrophomonas maltophilia group</taxon>
    </lineage>
</organism>
<comment type="caution">
    <text evidence="1">The sequence shown here is derived from an EMBL/GenBank/DDBJ whole genome shotgun (WGS) entry which is preliminary data.</text>
</comment>
<dbReference type="EMBL" id="WNDS01000001">
    <property type="protein sequence ID" value="KAF1016822.1"/>
    <property type="molecule type" value="Genomic_DNA"/>
</dbReference>
<dbReference type="AlphaFoldDB" id="A0A7V8FIX0"/>